<dbReference type="PANTHER" id="PTHR47162">
    <property type="entry name" value="OS02G0192300 PROTEIN"/>
    <property type="match status" value="1"/>
</dbReference>
<sequence>METGDGNSNADSPERTAGMEGCLYSEAVNNGVVIVDGSGADESKEIRHSKKEAVNTRVSTADGGFRTYKRRKHVKMSCSESKAQEESRVCAEAASHFSEQAVKKPYGIAVGNTSKDNSNGHWGNVVLNHLYHSLGNDNSGTKWCIKEALMSNPKSITDMETSKIDKDGQECSSHFDCSSHRLQFEANGHAYVMHGGCSSESDGNGLTKKCQRVFHNILASEKFSSLCKVLLENFHGMKPESVFDFSVINSRMTEEAYEQSPTLFLSDFQQVWRKLENTANEIVAIAKSLSNLSRAYYFEHVGVPGHGSFEDQKQVFHNYALDNVMRPQQTEVCATDKVCSCRHCGGKADGTDSLICDSCEEMYHVSCIVPALKELPEKSWFCANCTAIEIRSPHDNCVVCGRLNAPKSLNNIVGDESIPTNDETHNELEENSNCTYDGIEVSIGRRNLPDCKICREEVDGEDVRICGHNSCPSKYYHVRCLSTKQVQSYAHCWYCPSCLCRVCLVDRDDHKIVLCDGCDHGYHIDCMEPKRTTIPKGNWFCRKCDAGIQAIRRAKKTYENFNFRTGEDVSKPKYKLGKRWKQGRELEKDGGMDMLLTAANTLKFEENLASS</sequence>
<dbReference type="InterPro" id="IPR019787">
    <property type="entry name" value="Znf_PHD-finger"/>
</dbReference>
<dbReference type="InterPro" id="IPR013083">
    <property type="entry name" value="Znf_RING/FYVE/PHD"/>
</dbReference>
<feature type="domain" description="PHD-type" evidence="5">
    <location>
        <begin position="497"/>
        <end position="547"/>
    </location>
</feature>
<keyword evidence="2 4" id="KW-0863">Zinc-finger</keyword>
<dbReference type="InterPro" id="IPR001965">
    <property type="entry name" value="Znf_PHD"/>
</dbReference>
<feature type="domain" description="PHD-type" evidence="5">
    <location>
        <begin position="338"/>
        <end position="388"/>
    </location>
</feature>
<dbReference type="AlphaFoldDB" id="A0A445CDE9"/>
<dbReference type="SMART" id="SM00249">
    <property type="entry name" value="PHD"/>
    <property type="match status" value="3"/>
</dbReference>
<feature type="domain" description="RING-type" evidence="6">
    <location>
        <begin position="451"/>
        <end position="498"/>
    </location>
</feature>
<dbReference type="PROSITE" id="PS50016">
    <property type="entry name" value="ZF_PHD_2"/>
    <property type="match status" value="2"/>
</dbReference>
<gene>
    <name evidence="7" type="ORF">Ahy_A07g035142</name>
</gene>
<evidence type="ECO:0000313" key="8">
    <source>
        <dbReference type="Proteomes" id="UP000289738"/>
    </source>
</evidence>
<evidence type="ECO:0000259" key="6">
    <source>
        <dbReference type="PROSITE" id="PS50089"/>
    </source>
</evidence>
<protein>
    <recommendedName>
        <fullName evidence="9">PHD finger protein</fullName>
    </recommendedName>
</protein>
<dbReference type="Gene3D" id="3.30.40.10">
    <property type="entry name" value="Zinc/RING finger domain, C3HC4 (zinc finger)"/>
    <property type="match status" value="2"/>
</dbReference>
<dbReference type="OrthoDB" id="1903104at2759"/>
<keyword evidence="8" id="KW-1185">Reference proteome</keyword>
<dbReference type="GO" id="GO:0008270">
    <property type="term" value="F:zinc ion binding"/>
    <property type="evidence" value="ECO:0007669"/>
    <property type="project" value="UniProtKB-KW"/>
</dbReference>
<dbReference type="SMR" id="A0A445CDE9"/>
<comment type="caution">
    <text evidence="7">The sequence shown here is derived from an EMBL/GenBank/DDBJ whole genome shotgun (WGS) entry which is preliminary data.</text>
</comment>
<evidence type="ECO:0008006" key="9">
    <source>
        <dbReference type="Google" id="ProtNLM"/>
    </source>
</evidence>
<dbReference type="EMBL" id="SDMP01000007">
    <property type="protein sequence ID" value="RYR48965.1"/>
    <property type="molecule type" value="Genomic_DNA"/>
</dbReference>
<name>A0A445CDE9_ARAHY</name>
<dbReference type="Gramene" id="arahy.Tifrunner.gnm2.ann2.Ah17g318500.1">
    <property type="protein sequence ID" value="arahy.Tifrunner.gnm2.ann2.Ah17g318500.1-CDS"/>
    <property type="gene ID" value="arahy.Tifrunner.gnm2.ann2.Ah17g318500"/>
</dbReference>
<dbReference type="EMBL" id="SDMP01000007">
    <property type="protein sequence ID" value="RYR48967.1"/>
    <property type="molecule type" value="Genomic_DNA"/>
</dbReference>
<evidence type="ECO:0000256" key="4">
    <source>
        <dbReference type="PROSITE-ProRule" id="PRU00175"/>
    </source>
</evidence>
<dbReference type="Proteomes" id="UP000289738">
    <property type="component" value="Chromosome A07"/>
</dbReference>
<proteinExistence type="predicted"/>
<dbReference type="STRING" id="3818.A0A445CDE9"/>
<dbReference type="FunFam" id="2.30.30.1150:FF:000005">
    <property type="entry name" value="PHD finger protein EHD3 isoform A"/>
    <property type="match status" value="1"/>
</dbReference>
<dbReference type="SUPFAM" id="SSF57903">
    <property type="entry name" value="FYVE/PHD zinc finger"/>
    <property type="match status" value="3"/>
</dbReference>
<dbReference type="EMBL" id="SDMP01000007">
    <property type="protein sequence ID" value="RYR48966.1"/>
    <property type="molecule type" value="Genomic_DNA"/>
</dbReference>
<organism evidence="7 8">
    <name type="scientific">Arachis hypogaea</name>
    <name type="common">Peanut</name>
    <dbReference type="NCBI Taxonomy" id="3818"/>
    <lineage>
        <taxon>Eukaryota</taxon>
        <taxon>Viridiplantae</taxon>
        <taxon>Streptophyta</taxon>
        <taxon>Embryophyta</taxon>
        <taxon>Tracheophyta</taxon>
        <taxon>Spermatophyta</taxon>
        <taxon>Magnoliopsida</taxon>
        <taxon>eudicotyledons</taxon>
        <taxon>Gunneridae</taxon>
        <taxon>Pentapetalae</taxon>
        <taxon>rosids</taxon>
        <taxon>fabids</taxon>
        <taxon>Fabales</taxon>
        <taxon>Fabaceae</taxon>
        <taxon>Papilionoideae</taxon>
        <taxon>50 kb inversion clade</taxon>
        <taxon>dalbergioids sensu lato</taxon>
        <taxon>Dalbergieae</taxon>
        <taxon>Pterocarpus clade</taxon>
        <taxon>Arachis</taxon>
    </lineage>
</organism>
<keyword evidence="3" id="KW-0862">Zinc</keyword>
<evidence type="ECO:0000313" key="7">
    <source>
        <dbReference type="EMBL" id="RYR48965.1"/>
    </source>
</evidence>
<keyword evidence="1" id="KW-0479">Metal-binding</keyword>
<dbReference type="Pfam" id="PF00628">
    <property type="entry name" value="PHD"/>
    <property type="match status" value="2"/>
</dbReference>
<evidence type="ECO:0000256" key="1">
    <source>
        <dbReference type="ARBA" id="ARBA00022723"/>
    </source>
</evidence>
<reference evidence="7 8" key="1">
    <citation type="submission" date="2019-01" db="EMBL/GenBank/DDBJ databases">
        <title>Sequencing of cultivated peanut Arachis hypogaea provides insights into genome evolution and oil improvement.</title>
        <authorList>
            <person name="Chen X."/>
        </authorList>
    </citation>
    <scope>NUCLEOTIDE SEQUENCE [LARGE SCALE GENOMIC DNA]</scope>
    <source>
        <strain evidence="8">cv. Fuhuasheng</strain>
        <strain evidence="7">GDAAS-fuhuasheng2018</strain>
        <tissue evidence="7">Leaves</tissue>
    </source>
</reference>
<evidence type="ECO:0000256" key="2">
    <source>
        <dbReference type="ARBA" id="ARBA00022771"/>
    </source>
</evidence>
<dbReference type="PROSITE" id="PS50089">
    <property type="entry name" value="ZF_RING_2"/>
    <property type="match status" value="1"/>
</dbReference>
<evidence type="ECO:0000256" key="3">
    <source>
        <dbReference type="ARBA" id="ARBA00022833"/>
    </source>
</evidence>
<dbReference type="InterPro" id="IPR011011">
    <property type="entry name" value="Znf_FYVE_PHD"/>
</dbReference>
<accession>A0A445CDE9</accession>
<dbReference type="PANTHER" id="PTHR47162:SF9">
    <property type="entry name" value="PHD FINGER PROTEIN EHD3-LIKE"/>
    <property type="match status" value="1"/>
</dbReference>
<dbReference type="InterPro" id="IPR001841">
    <property type="entry name" value="Znf_RING"/>
</dbReference>
<dbReference type="Gene3D" id="2.30.30.1150">
    <property type="match status" value="1"/>
</dbReference>
<evidence type="ECO:0000259" key="5">
    <source>
        <dbReference type="PROSITE" id="PS50016"/>
    </source>
</evidence>